<evidence type="ECO:0000313" key="2">
    <source>
        <dbReference type="EMBL" id="KAL0579731.1"/>
    </source>
</evidence>
<name>A0ABR3FW41_9AGAR</name>
<dbReference type="Proteomes" id="UP001465976">
    <property type="component" value="Unassembled WGS sequence"/>
</dbReference>
<dbReference type="EMBL" id="JBAHYK010000050">
    <property type="protein sequence ID" value="KAL0579731.1"/>
    <property type="molecule type" value="Genomic_DNA"/>
</dbReference>
<comment type="caution">
    <text evidence="2">The sequence shown here is derived from an EMBL/GenBank/DDBJ whole genome shotgun (WGS) entry which is preliminary data.</text>
</comment>
<accession>A0ABR3FW41</accession>
<dbReference type="SUPFAM" id="SSF81383">
    <property type="entry name" value="F-box domain"/>
    <property type="match status" value="1"/>
</dbReference>
<feature type="compositionally biased region" description="Low complexity" evidence="1">
    <location>
        <begin position="1"/>
        <end position="16"/>
    </location>
</feature>
<evidence type="ECO:0008006" key="4">
    <source>
        <dbReference type="Google" id="ProtNLM"/>
    </source>
</evidence>
<evidence type="ECO:0000256" key="1">
    <source>
        <dbReference type="SAM" id="MobiDB-lite"/>
    </source>
</evidence>
<dbReference type="InterPro" id="IPR032675">
    <property type="entry name" value="LRR_dom_sf"/>
</dbReference>
<organism evidence="2 3">
    <name type="scientific">Marasmius crinis-equi</name>
    <dbReference type="NCBI Taxonomy" id="585013"/>
    <lineage>
        <taxon>Eukaryota</taxon>
        <taxon>Fungi</taxon>
        <taxon>Dikarya</taxon>
        <taxon>Basidiomycota</taxon>
        <taxon>Agaricomycotina</taxon>
        <taxon>Agaricomycetes</taxon>
        <taxon>Agaricomycetidae</taxon>
        <taxon>Agaricales</taxon>
        <taxon>Marasmiineae</taxon>
        <taxon>Marasmiaceae</taxon>
        <taxon>Marasmius</taxon>
    </lineage>
</organism>
<dbReference type="Gene3D" id="3.80.10.10">
    <property type="entry name" value="Ribonuclease Inhibitor"/>
    <property type="match status" value="1"/>
</dbReference>
<gene>
    <name evidence="2" type="ORF">V5O48_002295</name>
</gene>
<dbReference type="InterPro" id="IPR036047">
    <property type="entry name" value="F-box-like_dom_sf"/>
</dbReference>
<evidence type="ECO:0000313" key="3">
    <source>
        <dbReference type="Proteomes" id="UP001465976"/>
    </source>
</evidence>
<dbReference type="SUPFAM" id="SSF52047">
    <property type="entry name" value="RNI-like"/>
    <property type="match status" value="1"/>
</dbReference>
<feature type="region of interest" description="Disordered" evidence="1">
    <location>
        <begin position="1"/>
        <end position="22"/>
    </location>
</feature>
<sequence>MSSRFSSASSHRSAPSLPGSIAYEDPLDEYDEDETYKGLPLAALPIAIDLEEDIIDILNVLPFDLVQSIIDLITDKRTLIACTLVCRAWVSRSRRHLFDMSIVRVNRVKADAFVDLFGSPHFSLRRLPHLELSFRGESSRLAEDVVPLLAKHRIEVESLHLLADSITSSNCGKALSSLSSTYKRSVTELSLQNYSSDSLRDVLPFVHSFGRLEVFRLAGRFSGRVSAKKLPVKLTKFSFSNESGSSRGSGTEQVLHWLSSPKDNIPPPLLELTIRGLGPTNIPELQKVLYFAGRNLQYLTLADLTIPGHDLIPDLHRLHSLRHISITPHNTNTLEYIVKMLMTVSSEFLEEIALSAGHIPLSELREPDFRCLDQAFDEIRCKRLTIKCHSTGTLLLRTWFPQCRKREIIEFVLTGSS</sequence>
<keyword evidence="3" id="KW-1185">Reference proteome</keyword>
<proteinExistence type="predicted"/>
<protein>
    <recommendedName>
        <fullName evidence="4">F-box domain-containing protein</fullName>
    </recommendedName>
</protein>
<reference evidence="2 3" key="1">
    <citation type="submission" date="2024-02" db="EMBL/GenBank/DDBJ databases">
        <title>A draft genome for the cacao thread blight pathogen Marasmius crinis-equi.</title>
        <authorList>
            <person name="Cohen S.P."/>
            <person name="Baruah I.K."/>
            <person name="Amoako-Attah I."/>
            <person name="Bukari Y."/>
            <person name="Meinhardt L.W."/>
            <person name="Bailey B.A."/>
        </authorList>
    </citation>
    <scope>NUCLEOTIDE SEQUENCE [LARGE SCALE GENOMIC DNA]</scope>
    <source>
        <strain evidence="2 3">GH-76</strain>
    </source>
</reference>